<dbReference type="Proteomes" id="UP000033740">
    <property type="component" value="Unassembled WGS sequence"/>
</dbReference>
<dbReference type="PATRIC" id="fig|582680.6.peg.3039"/>
<accession>A0A0F0LG97</accession>
<dbReference type="STRING" id="582680.RS86_02960"/>
<gene>
    <name evidence="2" type="ORF">RS86_02960</name>
</gene>
<feature type="region of interest" description="Disordered" evidence="1">
    <location>
        <begin position="16"/>
        <end position="35"/>
    </location>
</feature>
<dbReference type="AlphaFoldDB" id="A0A0F0LG97"/>
<name>A0A0F0LG97_9MICO</name>
<comment type="caution">
    <text evidence="2">The sequence shown here is derived from an EMBL/GenBank/DDBJ whole genome shotgun (WGS) entry which is preliminary data.</text>
</comment>
<evidence type="ECO:0000313" key="2">
    <source>
        <dbReference type="EMBL" id="KJL31684.1"/>
    </source>
</evidence>
<organism evidence="2 3">
    <name type="scientific">Microbacterium azadirachtae</name>
    <dbReference type="NCBI Taxonomy" id="582680"/>
    <lineage>
        <taxon>Bacteria</taxon>
        <taxon>Bacillati</taxon>
        <taxon>Actinomycetota</taxon>
        <taxon>Actinomycetes</taxon>
        <taxon>Micrococcales</taxon>
        <taxon>Microbacteriaceae</taxon>
        <taxon>Microbacterium</taxon>
    </lineage>
</organism>
<evidence type="ECO:0000313" key="3">
    <source>
        <dbReference type="Proteomes" id="UP000033740"/>
    </source>
</evidence>
<keyword evidence="3" id="KW-1185">Reference proteome</keyword>
<evidence type="ECO:0000256" key="1">
    <source>
        <dbReference type="SAM" id="MobiDB-lite"/>
    </source>
</evidence>
<sequence>MRACRRGRAIVAIPFGAPLDTPENGPRFGEAPNLG</sequence>
<dbReference type="EMBL" id="JYIX01000038">
    <property type="protein sequence ID" value="KJL31684.1"/>
    <property type="molecule type" value="Genomic_DNA"/>
</dbReference>
<proteinExistence type="predicted"/>
<reference evidence="2 3" key="1">
    <citation type="submission" date="2015-02" db="EMBL/GenBank/DDBJ databases">
        <title>Draft genome sequences of ten Microbacterium spp. with emphasis on heavy metal contaminated environments.</title>
        <authorList>
            <person name="Corretto E."/>
        </authorList>
    </citation>
    <scope>NUCLEOTIDE SEQUENCE [LARGE SCALE GENOMIC DNA]</scope>
    <source>
        <strain evidence="2 3">ARN176</strain>
    </source>
</reference>
<protein>
    <submittedName>
        <fullName evidence="2">Uncharacterized protein</fullName>
    </submittedName>
</protein>